<accession>A0A7S2NT13</accession>
<keyword evidence="5" id="KW-0067">ATP-binding</keyword>
<dbReference type="GO" id="GO:0005524">
    <property type="term" value="F:ATP binding"/>
    <property type="evidence" value="ECO:0007669"/>
    <property type="project" value="UniProtKB-KW"/>
</dbReference>
<dbReference type="SUPFAM" id="SSF56784">
    <property type="entry name" value="HAD-like"/>
    <property type="match status" value="1"/>
</dbReference>
<evidence type="ECO:0000313" key="14">
    <source>
        <dbReference type="EMBL" id="CAD9556704.1"/>
    </source>
</evidence>
<evidence type="ECO:0000256" key="4">
    <source>
        <dbReference type="ARBA" id="ARBA00022741"/>
    </source>
</evidence>
<keyword evidence="3" id="KW-0479">Metal-binding</keyword>
<feature type="coiled-coil region" evidence="10">
    <location>
        <begin position="886"/>
        <end position="919"/>
    </location>
</feature>
<dbReference type="PRINTS" id="PR00119">
    <property type="entry name" value="CATATPASE"/>
</dbReference>
<dbReference type="NCBIfam" id="TIGR01657">
    <property type="entry name" value="P-ATPase-V"/>
    <property type="match status" value="1"/>
</dbReference>
<dbReference type="Gene3D" id="2.70.150.10">
    <property type="entry name" value="Calcium-transporting ATPase, cytoplasmic transduction domain A"/>
    <property type="match status" value="1"/>
</dbReference>
<feature type="transmembrane region" description="Helical" evidence="12">
    <location>
        <begin position="1010"/>
        <end position="1030"/>
    </location>
</feature>
<dbReference type="GO" id="GO:0046872">
    <property type="term" value="F:metal ion binding"/>
    <property type="evidence" value="ECO:0007669"/>
    <property type="project" value="UniProtKB-KW"/>
</dbReference>
<dbReference type="InterPro" id="IPR044492">
    <property type="entry name" value="P_typ_ATPase_HD_dom"/>
</dbReference>
<evidence type="ECO:0000259" key="13">
    <source>
        <dbReference type="Pfam" id="PF00122"/>
    </source>
</evidence>
<feature type="compositionally biased region" description="Basic and acidic residues" evidence="11">
    <location>
        <begin position="466"/>
        <end position="477"/>
    </location>
</feature>
<dbReference type="InterPro" id="IPR006544">
    <property type="entry name" value="P-type_TPase_V"/>
</dbReference>
<feature type="transmembrane region" description="Helical" evidence="12">
    <location>
        <begin position="316"/>
        <end position="335"/>
    </location>
</feature>
<dbReference type="GO" id="GO:0140358">
    <property type="term" value="F:P-type transmembrane transporter activity"/>
    <property type="evidence" value="ECO:0007669"/>
    <property type="project" value="InterPro"/>
</dbReference>
<dbReference type="SFLD" id="SFLDF00027">
    <property type="entry name" value="p-type_atpase"/>
    <property type="match status" value="1"/>
</dbReference>
<dbReference type="Gene3D" id="3.40.50.1000">
    <property type="entry name" value="HAD superfamily/HAD-like"/>
    <property type="match status" value="1"/>
</dbReference>
<feature type="transmembrane region" description="Helical" evidence="12">
    <location>
        <begin position="1077"/>
        <end position="1099"/>
    </location>
</feature>
<evidence type="ECO:0000256" key="1">
    <source>
        <dbReference type="ARBA" id="ARBA00004141"/>
    </source>
</evidence>
<dbReference type="EMBL" id="HBGY01001330">
    <property type="protein sequence ID" value="CAD9556704.1"/>
    <property type="molecule type" value="Transcribed_RNA"/>
</dbReference>
<proteinExistence type="predicted"/>
<reference evidence="14" key="1">
    <citation type="submission" date="2021-01" db="EMBL/GenBank/DDBJ databases">
        <authorList>
            <person name="Corre E."/>
            <person name="Pelletier E."/>
            <person name="Niang G."/>
            <person name="Scheremetjew M."/>
            <person name="Finn R."/>
            <person name="Kale V."/>
            <person name="Holt S."/>
            <person name="Cochrane G."/>
            <person name="Meng A."/>
            <person name="Brown T."/>
            <person name="Cohen L."/>
        </authorList>
    </citation>
    <scope>NUCLEOTIDE SEQUENCE</scope>
    <source>
        <strain evidence="14">B650</strain>
    </source>
</reference>
<feature type="domain" description="P-type ATPase A" evidence="13">
    <location>
        <begin position="174"/>
        <end position="266"/>
    </location>
</feature>
<evidence type="ECO:0000256" key="6">
    <source>
        <dbReference type="ARBA" id="ARBA00022842"/>
    </source>
</evidence>
<dbReference type="GO" id="GO:0019829">
    <property type="term" value="F:ATPase-coupled monoatomic cation transmembrane transporter activity"/>
    <property type="evidence" value="ECO:0007669"/>
    <property type="project" value="TreeGrafter"/>
</dbReference>
<dbReference type="InterPro" id="IPR023298">
    <property type="entry name" value="ATPase_P-typ_TM_dom_sf"/>
</dbReference>
<keyword evidence="10" id="KW-0175">Coiled coil</keyword>
<dbReference type="SUPFAM" id="SSF81665">
    <property type="entry name" value="Calcium ATPase, transmembrane domain M"/>
    <property type="match status" value="1"/>
</dbReference>
<dbReference type="InterPro" id="IPR059000">
    <property type="entry name" value="ATPase_P-type_domA"/>
</dbReference>
<dbReference type="InterPro" id="IPR023214">
    <property type="entry name" value="HAD_sf"/>
</dbReference>
<comment type="subcellular location">
    <subcellularLocation>
        <location evidence="1">Membrane</location>
        <topology evidence="1">Multi-pass membrane protein</topology>
    </subcellularLocation>
</comment>
<dbReference type="InterPro" id="IPR036412">
    <property type="entry name" value="HAD-like_sf"/>
</dbReference>
<evidence type="ECO:0000256" key="11">
    <source>
        <dbReference type="SAM" id="MobiDB-lite"/>
    </source>
</evidence>
<dbReference type="PANTHER" id="PTHR45630">
    <property type="entry name" value="CATION-TRANSPORTING ATPASE-RELATED"/>
    <property type="match status" value="1"/>
</dbReference>
<evidence type="ECO:0000256" key="3">
    <source>
        <dbReference type="ARBA" id="ARBA00022723"/>
    </source>
</evidence>
<keyword evidence="2 12" id="KW-0812">Transmembrane</keyword>
<evidence type="ECO:0000256" key="7">
    <source>
        <dbReference type="ARBA" id="ARBA00022967"/>
    </source>
</evidence>
<dbReference type="InterPro" id="IPR008250">
    <property type="entry name" value="ATPase_P-typ_transduc_dom_A_sf"/>
</dbReference>
<feature type="region of interest" description="Disordered" evidence="11">
    <location>
        <begin position="466"/>
        <end position="489"/>
    </location>
</feature>
<dbReference type="InterPro" id="IPR023299">
    <property type="entry name" value="ATPase_P-typ_cyto_dom_N"/>
</dbReference>
<keyword evidence="4" id="KW-0547">Nucleotide-binding</keyword>
<sequence>MVACIVPSDSNKAILVPVGYTANLGSVGVWLEYTHRKFLLDTEDMEDDDDYSNATWSKISPPKHIPLTHLKTWQERGHSSETHAQAVHMFGPNTCKIHTPTFLEMYKEQLLSPFCIFQLFCTLLWTLDAYVTYSLFTLGMILVFEATVVFSRLKSVTALSTTGNNGNTITIPTLRDGAYMDVNIDTLVPGDVCLLSAHYKGDGVPADCVVLSGECVVNEASLTGESVPQHKEGIIFMEDVMLNKEEHKNALLFAGTKLMQVSSNEEEQDIDVLGNSTMFMKVYILRTGFTHAGGKMVRMMQQSTAKTSNNKNNKEVGYLLLLLLLFAVMSSAYVLQNGMKILVEQGIADHKVHYNLLLHCILILTSVIPPELPMQMSLTVNTSMASLMKLAIFCTDPNKVPVSGCVDVALFDKTGTLTTDELVAVKCVDPKHGSRTMLQLQGWAKLVVAGCHGVFCMGDVDDNMEKAEESADKKGDENQSSSNPHLAGDPLEMAALSSVRWTVQSSGDVTLNSNPKNLGTPIQLQSKQAITKFKVTHRHPFSSKLGRMTTLAHCSETKTTYALTKGSPEAVFAHCLGSATSDAKFQTWYDTTVAELAGEGYRVIALCAKTWDENDSKEDRGACERDSVFCGFVAFTCRVRKDTKQVLSNLTNGATRAIMVTGDAPLTAIHVAHQVAMTPHKDTLLLSHDPNTNTATWSNTSATSQEVIPFDPSTFKDLTKKYTLAVTGKSFNAMIEDLAPFVYDITIYARCKPKDKELLVKKLAILGHTSVMCGDGANDVGALRGADVGVALLSGFGNVNVEKDEAASTTSGKDANLSTAMITQDEYNQLKKLSIKEIKGKLRGVGVNPDDPKLKEVLLTKDDLLQLYRKKSAERAVVKHLNQPKNKKKTKEELRAEQQIKMQEKQAKIQKRIAELEAQGVSWASFKAMKEFMNEEMTEKKKLQAKYKGVEGSAAHFVQQMEDLDMNDVPQIKIGDASMAAPFTSKMPSIRSVTDIVRQGRCTLVTTFQMYQILALNSLISAYSLSVLYLDGIKYGDVQMTGMGILMSITYMSVSRSKPLNQLSPVRPLTSIFHPSLFCSLLLQFVVHLSTMIYAITQAKAYRDDDHVVDLDGEFKPSLLNSVVFLVSCVQQVAVFVVNLQGRPFMTGLTENRPLLWSLIATFVLVFMFASESVPSLNKYMQLVPFPDEDFRNFILTILAADVISCLVLDRLMKLIFAPKILWASMQGTTAKDVMAIARTIGIILAVIYMLVGDNEQWEELMREEGRLDELGENVTDAVADVVADVVAETVVGAGEL</sequence>
<keyword evidence="9 12" id="KW-0472">Membrane</keyword>
<evidence type="ECO:0000256" key="2">
    <source>
        <dbReference type="ARBA" id="ARBA00022692"/>
    </source>
</evidence>
<feature type="transmembrane region" description="Helical" evidence="12">
    <location>
        <begin position="1154"/>
        <end position="1171"/>
    </location>
</feature>
<organism evidence="14">
    <name type="scientific">Leptocylindrus danicus</name>
    <dbReference type="NCBI Taxonomy" id="163516"/>
    <lineage>
        <taxon>Eukaryota</taxon>
        <taxon>Sar</taxon>
        <taxon>Stramenopiles</taxon>
        <taxon>Ochrophyta</taxon>
        <taxon>Bacillariophyta</taxon>
        <taxon>Coscinodiscophyceae</taxon>
        <taxon>Chaetocerotophycidae</taxon>
        <taxon>Leptocylindrales</taxon>
        <taxon>Leptocylindraceae</taxon>
        <taxon>Leptocylindrus</taxon>
    </lineage>
</organism>
<feature type="transmembrane region" description="Helical" evidence="12">
    <location>
        <begin position="1234"/>
        <end position="1252"/>
    </location>
</feature>
<gene>
    <name evidence="14" type="ORF">LDAN0321_LOCUS923</name>
</gene>
<dbReference type="GO" id="GO:0016020">
    <property type="term" value="C:membrane"/>
    <property type="evidence" value="ECO:0007669"/>
    <property type="project" value="UniProtKB-SubCell"/>
</dbReference>
<feature type="transmembrane region" description="Helical" evidence="12">
    <location>
        <begin position="1191"/>
        <end position="1213"/>
    </location>
</feature>
<protein>
    <recommendedName>
        <fullName evidence="13">P-type ATPase A domain-containing protein</fullName>
    </recommendedName>
</protein>
<dbReference type="PANTHER" id="PTHR45630:SF6">
    <property type="entry name" value="CATION-TRANSPORTING P-TYPE ATPASE N-TERMINAL DOMAIN-CONTAINING PROTEIN"/>
    <property type="match status" value="1"/>
</dbReference>
<feature type="transmembrane region" description="Helical" evidence="12">
    <location>
        <begin position="133"/>
        <end position="150"/>
    </location>
</feature>
<feature type="transmembrane region" description="Helical" evidence="12">
    <location>
        <begin position="1119"/>
        <end position="1142"/>
    </location>
</feature>
<evidence type="ECO:0000256" key="5">
    <source>
        <dbReference type="ARBA" id="ARBA00022840"/>
    </source>
</evidence>
<evidence type="ECO:0000256" key="8">
    <source>
        <dbReference type="ARBA" id="ARBA00022989"/>
    </source>
</evidence>
<dbReference type="Pfam" id="PF00122">
    <property type="entry name" value="E1-E2_ATPase"/>
    <property type="match status" value="1"/>
</dbReference>
<evidence type="ECO:0000256" key="12">
    <source>
        <dbReference type="SAM" id="Phobius"/>
    </source>
</evidence>
<dbReference type="SFLD" id="SFLDS00003">
    <property type="entry name" value="Haloacid_Dehalogenase"/>
    <property type="match status" value="1"/>
</dbReference>
<dbReference type="Pfam" id="PF13246">
    <property type="entry name" value="Cation_ATPase"/>
    <property type="match status" value="1"/>
</dbReference>
<dbReference type="SFLD" id="SFLDG00002">
    <property type="entry name" value="C1.7:_P-type_atpase_like"/>
    <property type="match status" value="1"/>
</dbReference>
<evidence type="ECO:0000256" key="9">
    <source>
        <dbReference type="ARBA" id="ARBA00023136"/>
    </source>
</evidence>
<keyword evidence="7" id="KW-1278">Translocase</keyword>
<name>A0A7S2NT13_9STRA</name>
<dbReference type="SUPFAM" id="SSF81653">
    <property type="entry name" value="Calcium ATPase, transduction domain A"/>
    <property type="match status" value="1"/>
</dbReference>
<keyword evidence="6" id="KW-0460">Magnesium</keyword>
<dbReference type="PROSITE" id="PS01229">
    <property type="entry name" value="COF_2"/>
    <property type="match status" value="1"/>
</dbReference>
<dbReference type="SUPFAM" id="SSF81660">
    <property type="entry name" value="Metal cation-transporting ATPase, ATP-binding domain N"/>
    <property type="match status" value="1"/>
</dbReference>
<dbReference type="Gene3D" id="3.40.1110.10">
    <property type="entry name" value="Calcium-transporting ATPase, cytoplasmic domain N"/>
    <property type="match status" value="1"/>
</dbReference>
<keyword evidence="8 12" id="KW-1133">Transmembrane helix</keyword>
<evidence type="ECO:0000256" key="10">
    <source>
        <dbReference type="SAM" id="Coils"/>
    </source>
</evidence>